<evidence type="ECO:0008006" key="4">
    <source>
        <dbReference type="Google" id="ProtNLM"/>
    </source>
</evidence>
<dbReference type="AlphaFoldDB" id="A0AAV5CI19"/>
<reference evidence="2" key="2">
    <citation type="submission" date="2021-12" db="EMBL/GenBank/DDBJ databases">
        <title>Resequencing data analysis of finger millet.</title>
        <authorList>
            <person name="Hatakeyama M."/>
            <person name="Aluri S."/>
            <person name="Balachadran M.T."/>
            <person name="Sivarajan S.R."/>
            <person name="Poveda L."/>
            <person name="Shimizu-Inatsugi R."/>
            <person name="Schlapbach R."/>
            <person name="Sreeman S.M."/>
            <person name="Shimizu K.K."/>
        </authorList>
    </citation>
    <scope>NUCLEOTIDE SEQUENCE</scope>
</reference>
<evidence type="ECO:0000256" key="1">
    <source>
        <dbReference type="SAM" id="MobiDB-lite"/>
    </source>
</evidence>
<organism evidence="2 3">
    <name type="scientific">Eleusine coracana subsp. coracana</name>
    <dbReference type="NCBI Taxonomy" id="191504"/>
    <lineage>
        <taxon>Eukaryota</taxon>
        <taxon>Viridiplantae</taxon>
        <taxon>Streptophyta</taxon>
        <taxon>Embryophyta</taxon>
        <taxon>Tracheophyta</taxon>
        <taxon>Spermatophyta</taxon>
        <taxon>Magnoliopsida</taxon>
        <taxon>Liliopsida</taxon>
        <taxon>Poales</taxon>
        <taxon>Poaceae</taxon>
        <taxon>PACMAD clade</taxon>
        <taxon>Chloridoideae</taxon>
        <taxon>Cynodonteae</taxon>
        <taxon>Eleusininae</taxon>
        <taxon>Eleusine</taxon>
    </lineage>
</organism>
<evidence type="ECO:0000313" key="2">
    <source>
        <dbReference type="EMBL" id="GJM97708.1"/>
    </source>
</evidence>
<feature type="region of interest" description="Disordered" evidence="1">
    <location>
        <begin position="33"/>
        <end position="78"/>
    </location>
</feature>
<evidence type="ECO:0000313" key="3">
    <source>
        <dbReference type="Proteomes" id="UP001054889"/>
    </source>
</evidence>
<dbReference type="Proteomes" id="UP001054889">
    <property type="component" value="Unassembled WGS sequence"/>
</dbReference>
<dbReference type="EMBL" id="BQKI01000007">
    <property type="protein sequence ID" value="GJM97708.1"/>
    <property type="molecule type" value="Genomic_DNA"/>
</dbReference>
<reference evidence="2" key="1">
    <citation type="journal article" date="2018" name="DNA Res.">
        <title>Multiple hybrid de novo genome assembly of finger millet, an orphan allotetraploid crop.</title>
        <authorList>
            <person name="Hatakeyama M."/>
            <person name="Aluri S."/>
            <person name="Balachadran M.T."/>
            <person name="Sivarajan S.R."/>
            <person name="Patrignani A."/>
            <person name="Gruter S."/>
            <person name="Poveda L."/>
            <person name="Shimizu-Inatsugi R."/>
            <person name="Baeten J."/>
            <person name="Francoijs K.J."/>
            <person name="Nataraja K.N."/>
            <person name="Reddy Y.A.N."/>
            <person name="Phadnis S."/>
            <person name="Ravikumar R.L."/>
            <person name="Schlapbach R."/>
            <person name="Sreeman S.M."/>
            <person name="Shimizu K.K."/>
        </authorList>
    </citation>
    <scope>NUCLEOTIDE SEQUENCE</scope>
</reference>
<dbReference type="PANTHER" id="PTHR33318:SF5">
    <property type="entry name" value="OS06G0670100 PROTEIN"/>
    <property type="match status" value="1"/>
</dbReference>
<dbReference type="InterPro" id="IPR039300">
    <property type="entry name" value="JASON"/>
</dbReference>
<name>A0AAV5CI19_ELECO</name>
<accession>A0AAV5CI19</accession>
<sequence length="353" mass="39235">MRRCAAAIARAVVAFLDAVLVRCFLSCFRLRPRPGSADSGSSCREDTLSPRDREVLSDDDQGRNGRLGKGLDDDDGGIDEEELRRECNSMATNSPATNGTFLLEAASSEGCSSDKHYILSPELNLKYTRDLPGVESAPRSALLDKTPLTNSCKLKQVDRSDSPFPTPSVLRDDMQTPGTFYASHRGANASGKRVRIQKQFIYPVLRPIENTVADSIKKSERTCQTLVAKPGFSKSPPFSSPNENASYLEREAQGDVKSAAGQQSYDEFSLLTEKHFFMDSDLNRDVENPTPCLPKTWDGNGIPNTNTRYKEDKKVTWHATPFEERLLKVLSDEEFRPGSRVRGKLFRAEVKAE</sequence>
<dbReference type="GO" id="GO:0007142">
    <property type="term" value="P:male meiosis II"/>
    <property type="evidence" value="ECO:0007669"/>
    <property type="project" value="InterPro"/>
</dbReference>
<proteinExistence type="predicted"/>
<dbReference type="PANTHER" id="PTHR33318">
    <property type="entry name" value="ASPARTYL/GLUTAMYL-TRNA(ASN/GLN) AMIDOTRANSFERASE SUBUNIT"/>
    <property type="match status" value="1"/>
</dbReference>
<comment type="caution">
    <text evidence="2">The sequence shown here is derived from an EMBL/GenBank/DDBJ whole genome shotgun (WGS) entry which is preliminary data.</text>
</comment>
<gene>
    <name evidence="2" type="primary">ga14654</name>
    <name evidence="2" type="ORF">PR202_ga14654</name>
</gene>
<feature type="compositionally biased region" description="Basic and acidic residues" evidence="1">
    <location>
        <begin position="43"/>
        <end position="63"/>
    </location>
</feature>
<protein>
    <recommendedName>
        <fullName evidence="4">Protein JASON</fullName>
    </recommendedName>
</protein>
<keyword evidence="3" id="KW-1185">Reference proteome</keyword>